<dbReference type="AlphaFoldDB" id="A0A7Y2H3U0"/>
<evidence type="ECO:0000313" key="3">
    <source>
        <dbReference type="EMBL" id="NNF08405.1"/>
    </source>
</evidence>
<dbReference type="Proteomes" id="UP000547674">
    <property type="component" value="Unassembled WGS sequence"/>
</dbReference>
<comment type="similarity">
    <text evidence="1">Belongs to the AHA1 family.</text>
</comment>
<dbReference type="CDD" id="cd08893">
    <property type="entry name" value="SRPBCC_CalC_Aha1-like_GntR-HTH"/>
    <property type="match status" value="1"/>
</dbReference>
<reference evidence="3 4" key="1">
    <citation type="submission" date="2020-03" db="EMBL/GenBank/DDBJ databases">
        <title>Metabolic flexibility allows generalist bacteria to become dominant in a frequently disturbed ecosystem.</title>
        <authorList>
            <person name="Chen Y.-J."/>
            <person name="Leung P.M."/>
            <person name="Bay S.K."/>
            <person name="Hugenholtz P."/>
            <person name="Kessler A.J."/>
            <person name="Shelley G."/>
            <person name="Waite D.W."/>
            <person name="Cook P.L."/>
            <person name="Greening C."/>
        </authorList>
    </citation>
    <scope>NUCLEOTIDE SEQUENCE [LARGE SCALE GENOMIC DNA]</scope>
    <source>
        <strain evidence="3">SS_bin_28</strain>
    </source>
</reference>
<organism evidence="3 4">
    <name type="scientific">Eiseniibacteriota bacterium</name>
    <dbReference type="NCBI Taxonomy" id="2212470"/>
    <lineage>
        <taxon>Bacteria</taxon>
        <taxon>Candidatus Eiseniibacteriota</taxon>
    </lineage>
</organism>
<accession>A0A7Y2H3U0</accession>
<sequence length="147" mass="16995">MSKPDFVYVNYIRASREEVWKGLLEPEFTRQYWMHEQISDWKVGSSWEHVRLDEAKTPDIVGKVLESDHPNRLVLTWAQPKDADNPEKVSKVAFDLRPVEEWPNGPWTQLTLTHSDLEPGSEMEQSVSYGWPALMSGLKTLLETGKI</sequence>
<dbReference type="InterPro" id="IPR013538">
    <property type="entry name" value="ASHA1/2-like_C"/>
</dbReference>
<protein>
    <submittedName>
        <fullName evidence="3">SRPBCC family protein</fullName>
    </submittedName>
</protein>
<feature type="domain" description="Activator of Hsp90 ATPase homologue 1/2-like C-terminal" evidence="2">
    <location>
        <begin position="14"/>
        <end position="143"/>
    </location>
</feature>
<evidence type="ECO:0000256" key="1">
    <source>
        <dbReference type="ARBA" id="ARBA00006817"/>
    </source>
</evidence>
<dbReference type="InterPro" id="IPR023393">
    <property type="entry name" value="START-like_dom_sf"/>
</dbReference>
<gene>
    <name evidence="3" type="ORF">HKN21_16715</name>
</gene>
<comment type="caution">
    <text evidence="3">The sequence shown here is derived from an EMBL/GenBank/DDBJ whole genome shotgun (WGS) entry which is preliminary data.</text>
</comment>
<dbReference type="SUPFAM" id="SSF55961">
    <property type="entry name" value="Bet v1-like"/>
    <property type="match status" value="1"/>
</dbReference>
<evidence type="ECO:0000259" key="2">
    <source>
        <dbReference type="Pfam" id="PF08327"/>
    </source>
</evidence>
<evidence type="ECO:0000313" key="4">
    <source>
        <dbReference type="Proteomes" id="UP000547674"/>
    </source>
</evidence>
<proteinExistence type="inferred from homology"/>
<dbReference type="Gene3D" id="3.30.530.20">
    <property type="match status" value="1"/>
</dbReference>
<dbReference type="Pfam" id="PF08327">
    <property type="entry name" value="AHSA1"/>
    <property type="match status" value="1"/>
</dbReference>
<dbReference type="EMBL" id="JABDJR010000672">
    <property type="protein sequence ID" value="NNF08405.1"/>
    <property type="molecule type" value="Genomic_DNA"/>
</dbReference>
<name>A0A7Y2H3U0_UNCEI</name>